<keyword evidence="3" id="KW-0804">Transcription</keyword>
<evidence type="ECO:0000313" key="7">
    <source>
        <dbReference type="Proteomes" id="UP001500326"/>
    </source>
</evidence>
<keyword evidence="1" id="KW-0805">Transcription regulation</keyword>
<dbReference type="SUPFAM" id="SSF46689">
    <property type="entry name" value="Homeodomain-like"/>
    <property type="match status" value="1"/>
</dbReference>
<proteinExistence type="predicted"/>
<dbReference type="InterPro" id="IPR036271">
    <property type="entry name" value="Tet_transcr_reg_TetR-rel_C_sf"/>
</dbReference>
<accession>A0ABN2SK21</accession>
<keyword evidence="2 4" id="KW-0238">DNA-binding</keyword>
<dbReference type="Gene3D" id="1.10.357.10">
    <property type="entry name" value="Tetracycline Repressor, domain 2"/>
    <property type="match status" value="1"/>
</dbReference>
<evidence type="ECO:0000259" key="5">
    <source>
        <dbReference type="PROSITE" id="PS50977"/>
    </source>
</evidence>
<evidence type="ECO:0000313" key="6">
    <source>
        <dbReference type="EMBL" id="GAA1987368.1"/>
    </source>
</evidence>
<dbReference type="PANTHER" id="PTHR30055:SF234">
    <property type="entry name" value="HTH-TYPE TRANSCRIPTIONAL REGULATOR BETI"/>
    <property type="match status" value="1"/>
</dbReference>
<dbReference type="EMBL" id="BAAAOH010000001">
    <property type="protein sequence ID" value="GAA1987368.1"/>
    <property type="molecule type" value="Genomic_DNA"/>
</dbReference>
<gene>
    <name evidence="6" type="ORF">GCM10009777_22100</name>
</gene>
<dbReference type="InterPro" id="IPR009057">
    <property type="entry name" value="Homeodomain-like_sf"/>
</dbReference>
<keyword evidence="7" id="KW-1185">Reference proteome</keyword>
<dbReference type="InterPro" id="IPR001647">
    <property type="entry name" value="HTH_TetR"/>
</dbReference>
<organism evidence="6 7">
    <name type="scientific">Microbacterium pumilum</name>
    <dbReference type="NCBI Taxonomy" id="344165"/>
    <lineage>
        <taxon>Bacteria</taxon>
        <taxon>Bacillati</taxon>
        <taxon>Actinomycetota</taxon>
        <taxon>Actinomycetes</taxon>
        <taxon>Micrococcales</taxon>
        <taxon>Microbacteriaceae</taxon>
        <taxon>Microbacterium</taxon>
    </lineage>
</organism>
<evidence type="ECO:0000256" key="1">
    <source>
        <dbReference type="ARBA" id="ARBA00023015"/>
    </source>
</evidence>
<dbReference type="RefSeq" id="WP_344061842.1">
    <property type="nucleotide sequence ID" value="NZ_BAAAOH010000001.1"/>
</dbReference>
<feature type="DNA-binding region" description="H-T-H motif" evidence="4">
    <location>
        <begin position="17"/>
        <end position="36"/>
    </location>
</feature>
<sequence length="198" mass="21662">MLDAAADVFAQHGIEAPMNLVAERAGVGKGTLYRHFVDRDALMQGLADRLQERYATIAREAENAASGWDGLLTYIDGVTSMYFELPWMVVVRARARRVSSTKGQAERDFRLVLERAWAEGSLRTDVDLTDLAFVTSALGGLAEISEPVRSVVLARLRGVVLDGLRAEGSPRPPLSAPPLEIEHLRDYLQGQDGTPDAD</sequence>
<evidence type="ECO:0000256" key="4">
    <source>
        <dbReference type="PROSITE-ProRule" id="PRU00335"/>
    </source>
</evidence>
<comment type="caution">
    <text evidence="6">The sequence shown here is derived from an EMBL/GenBank/DDBJ whole genome shotgun (WGS) entry which is preliminary data.</text>
</comment>
<dbReference type="PANTHER" id="PTHR30055">
    <property type="entry name" value="HTH-TYPE TRANSCRIPTIONAL REGULATOR RUTR"/>
    <property type="match status" value="1"/>
</dbReference>
<name>A0ABN2SK21_9MICO</name>
<evidence type="ECO:0000256" key="2">
    <source>
        <dbReference type="ARBA" id="ARBA00023125"/>
    </source>
</evidence>
<protein>
    <submittedName>
        <fullName evidence="6">TetR/AcrR family transcriptional regulator</fullName>
    </submittedName>
</protein>
<dbReference type="SUPFAM" id="SSF48498">
    <property type="entry name" value="Tetracyclin repressor-like, C-terminal domain"/>
    <property type="match status" value="1"/>
</dbReference>
<dbReference type="PRINTS" id="PR00455">
    <property type="entry name" value="HTHTETR"/>
</dbReference>
<dbReference type="InterPro" id="IPR050109">
    <property type="entry name" value="HTH-type_TetR-like_transc_reg"/>
</dbReference>
<feature type="domain" description="HTH tetR-type" evidence="5">
    <location>
        <begin position="1"/>
        <end position="54"/>
    </location>
</feature>
<reference evidence="6 7" key="1">
    <citation type="journal article" date="2019" name="Int. J. Syst. Evol. Microbiol.">
        <title>The Global Catalogue of Microorganisms (GCM) 10K type strain sequencing project: providing services to taxonomists for standard genome sequencing and annotation.</title>
        <authorList>
            <consortium name="The Broad Institute Genomics Platform"/>
            <consortium name="The Broad Institute Genome Sequencing Center for Infectious Disease"/>
            <person name="Wu L."/>
            <person name="Ma J."/>
        </authorList>
    </citation>
    <scope>NUCLEOTIDE SEQUENCE [LARGE SCALE GENOMIC DNA]</scope>
    <source>
        <strain evidence="6 7">JCM 14902</strain>
    </source>
</reference>
<dbReference type="Pfam" id="PF00440">
    <property type="entry name" value="TetR_N"/>
    <property type="match status" value="1"/>
</dbReference>
<dbReference type="PROSITE" id="PS50977">
    <property type="entry name" value="HTH_TETR_2"/>
    <property type="match status" value="1"/>
</dbReference>
<evidence type="ECO:0000256" key="3">
    <source>
        <dbReference type="ARBA" id="ARBA00023163"/>
    </source>
</evidence>
<dbReference type="Proteomes" id="UP001500326">
    <property type="component" value="Unassembled WGS sequence"/>
</dbReference>